<evidence type="ECO:0000313" key="2">
    <source>
        <dbReference type="EMBL" id="JAU65570.1"/>
    </source>
</evidence>
<sequence>MLNSAGEILKIRQNFTMIQKPTRIGLHIIRFFSAPDSASRRRPPSDRSTAAPVTATWCDLIGDKEGWCQLGFYEILKSSSSLVCHGERLCD</sequence>
<name>A0A1J3HBH6_NOCCA</name>
<protein>
    <submittedName>
        <fullName evidence="2">Uncharacterized protein</fullName>
    </submittedName>
</protein>
<accession>A0A1J3HBH6</accession>
<dbReference type="EMBL" id="GEVL01011771">
    <property type="protein sequence ID" value="JAU65570.1"/>
    <property type="molecule type" value="Transcribed_RNA"/>
</dbReference>
<dbReference type="EMBL" id="GEVK01019900">
    <property type="protein sequence ID" value="JAU32932.1"/>
    <property type="molecule type" value="Transcribed_RNA"/>
</dbReference>
<gene>
    <name evidence="1" type="ORF">LC_TR8885_c4_g1_i1_g.31553</name>
    <name evidence="2" type="ORF">LE_TR4542_c13_g1_i1_g.15545</name>
</gene>
<organism evidence="2">
    <name type="scientific">Noccaea caerulescens</name>
    <name type="common">Alpine penny-cress</name>
    <name type="synonym">Thlaspi caerulescens</name>
    <dbReference type="NCBI Taxonomy" id="107243"/>
    <lineage>
        <taxon>Eukaryota</taxon>
        <taxon>Viridiplantae</taxon>
        <taxon>Streptophyta</taxon>
        <taxon>Embryophyta</taxon>
        <taxon>Tracheophyta</taxon>
        <taxon>Spermatophyta</taxon>
        <taxon>Magnoliopsida</taxon>
        <taxon>eudicotyledons</taxon>
        <taxon>Gunneridae</taxon>
        <taxon>Pentapetalae</taxon>
        <taxon>rosids</taxon>
        <taxon>malvids</taxon>
        <taxon>Brassicales</taxon>
        <taxon>Brassicaceae</taxon>
        <taxon>Coluteocarpeae</taxon>
        <taxon>Noccaea</taxon>
    </lineage>
</organism>
<reference evidence="2" key="1">
    <citation type="submission" date="2016-07" db="EMBL/GenBank/DDBJ databases">
        <title>De novo transcriptome assembly of four accessions of the metal hyperaccumulator plant Noccaea caerulescens.</title>
        <authorList>
            <person name="Blande D."/>
            <person name="Halimaa P."/>
            <person name="Tervahauta A.I."/>
            <person name="Aarts M.G."/>
            <person name="Karenlampi S.O."/>
        </authorList>
    </citation>
    <scope>NUCLEOTIDE SEQUENCE</scope>
</reference>
<evidence type="ECO:0000313" key="1">
    <source>
        <dbReference type="EMBL" id="JAU32932.1"/>
    </source>
</evidence>
<dbReference type="AlphaFoldDB" id="A0A1J3HBH6"/>
<proteinExistence type="predicted"/>